<protein>
    <submittedName>
        <fullName evidence="2">Uncharacterized protein</fullName>
    </submittedName>
</protein>
<keyword evidence="3" id="KW-1185">Reference proteome</keyword>
<proteinExistence type="predicted"/>
<gene>
    <name evidence="2" type="ORF">CYMTET_47787</name>
</gene>
<evidence type="ECO:0000313" key="3">
    <source>
        <dbReference type="Proteomes" id="UP001190700"/>
    </source>
</evidence>
<keyword evidence="1" id="KW-1133">Transmembrane helix</keyword>
<dbReference type="EMBL" id="LGRX02033153">
    <property type="protein sequence ID" value="KAK3242529.1"/>
    <property type="molecule type" value="Genomic_DNA"/>
</dbReference>
<keyword evidence="1" id="KW-0812">Transmembrane</keyword>
<evidence type="ECO:0000256" key="1">
    <source>
        <dbReference type="SAM" id="Phobius"/>
    </source>
</evidence>
<sequence>MPEESSSGSPFVDAMQSHPWIIAVAGLVGGGVLVSSFILQQRLSNKSTKVGALMVVQDTSDSEASAAPRDSPTIAVLSALPEAPPGMTVLAPAAYESPRPDTVAQQRACAMLPQPSDINEGGRKSMLVAAGNVNGKMDPPPRPSQGPVVVPLFCRL</sequence>
<organism evidence="2 3">
    <name type="scientific">Cymbomonas tetramitiformis</name>
    <dbReference type="NCBI Taxonomy" id="36881"/>
    <lineage>
        <taxon>Eukaryota</taxon>
        <taxon>Viridiplantae</taxon>
        <taxon>Chlorophyta</taxon>
        <taxon>Pyramimonadophyceae</taxon>
        <taxon>Pyramimonadales</taxon>
        <taxon>Pyramimonadaceae</taxon>
        <taxon>Cymbomonas</taxon>
    </lineage>
</organism>
<evidence type="ECO:0000313" key="2">
    <source>
        <dbReference type="EMBL" id="KAK3242529.1"/>
    </source>
</evidence>
<feature type="transmembrane region" description="Helical" evidence="1">
    <location>
        <begin position="20"/>
        <end position="39"/>
    </location>
</feature>
<accession>A0AAE0EWA0</accession>
<dbReference type="Proteomes" id="UP001190700">
    <property type="component" value="Unassembled WGS sequence"/>
</dbReference>
<comment type="caution">
    <text evidence="2">The sequence shown here is derived from an EMBL/GenBank/DDBJ whole genome shotgun (WGS) entry which is preliminary data.</text>
</comment>
<name>A0AAE0EWA0_9CHLO</name>
<reference evidence="2 3" key="1">
    <citation type="journal article" date="2015" name="Genome Biol. Evol.">
        <title>Comparative Genomics of a Bacterivorous Green Alga Reveals Evolutionary Causalities and Consequences of Phago-Mixotrophic Mode of Nutrition.</title>
        <authorList>
            <person name="Burns J.A."/>
            <person name="Paasch A."/>
            <person name="Narechania A."/>
            <person name="Kim E."/>
        </authorList>
    </citation>
    <scope>NUCLEOTIDE SEQUENCE [LARGE SCALE GENOMIC DNA]</scope>
    <source>
        <strain evidence="2 3">PLY_AMNH</strain>
    </source>
</reference>
<keyword evidence="1" id="KW-0472">Membrane</keyword>
<dbReference type="AlphaFoldDB" id="A0AAE0EWA0"/>